<dbReference type="SUPFAM" id="SSF53335">
    <property type="entry name" value="S-adenosyl-L-methionine-dependent methyltransferases"/>
    <property type="match status" value="1"/>
</dbReference>
<gene>
    <name evidence="3" type="primary">rsmD</name>
    <name evidence="3" type="ORF">ELUCI_v1c04500</name>
</gene>
<dbReference type="RefSeq" id="WP_028126579.1">
    <property type="nucleotide sequence ID" value="NZ_PHNE01000001.1"/>
</dbReference>
<dbReference type="PROSITE" id="PS00092">
    <property type="entry name" value="N6_MTASE"/>
    <property type="match status" value="1"/>
</dbReference>
<dbReference type="Pfam" id="PF03602">
    <property type="entry name" value="Cons_hypoth95"/>
    <property type="match status" value="1"/>
</dbReference>
<keyword evidence="1 3" id="KW-0489">Methyltransferase</keyword>
<comment type="caution">
    <text evidence="3">The sequence shown here is derived from an EMBL/GenBank/DDBJ whole genome shotgun (WGS) entry which is preliminary data.</text>
</comment>
<dbReference type="PANTHER" id="PTHR43542">
    <property type="entry name" value="METHYLTRANSFERASE"/>
    <property type="match status" value="1"/>
</dbReference>
<dbReference type="GO" id="GO:0031167">
    <property type="term" value="P:rRNA methylation"/>
    <property type="evidence" value="ECO:0007669"/>
    <property type="project" value="InterPro"/>
</dbReference>
<reference evidence="3 4" key="1">
    <citation type="submission" date="2017-11" db="EMBL/GenBank/DDBJ databases">
        <title>Genome sequence of Entomoplasma lucivorax PIPN-2 (ATCC 49196).</title>
        <authorList>
            <person name="Lo W.-S."/>
            <person name="Gasparich G.E."/>
            <person name="Kuo C.-H."/>
        </authorList>
    </citation>
    <scope>NUCLEOTIDE SEQUENCE [LARGE SCALE GENOMIC DNA]</scope>
    <source>
        <strain evidence="3 4">PIPN-2</strain>
    </source>
</reference>
<dbReference type="CDD" id="cd02440">
    <property type="entry name" value="AdoMet_MTases"/>
    <property type="match status" value="1"/>
</dbReference>
<dbReference type="EMBL" id="PHNE01000001">
    <property type="protein sequence ID" value="PPE06159.1"/>
    <property type="molecule type" value="Genomic_DNA"/>
</dbReference>
<dbReference type="Gene3D" id="3.40.50.150">
    <property type="entry name" value="Vaccinia Virus protein VP39"/>
    <property type="match status" value="1"/>
</dbReference>
<dbReference type="STRING" id="1399797.GCA_000518285_00717"/>
<organism evidence="3 4">
    <name type="scientific">Williamsoniiplasma lucivorax</name>
    <dbReference type="NCBI Taxonomy" id="209274"/>
    <lineage>
        <taxon>Bacteria</taxon>
        <taxon>Bacillati</taxon>
        <taxon>Mycoplasmatota</taxon>
        <taxon>Mollicutes</taxon>
        <taxon>Entomoplasmatales</taxon>
        <taxon>Williamsoniiplasma</taxon>
    </lineage>
</organism>
<proteinExistence type="predicted"/>
<name>A0A2S5RFP9_9MOLU</name>
<evidence type="ECO:0000256" key="1">
    <source>
        <dbReference type="ARBA" id="ARBA00022603"/>
    </source>
</evidence>
<dbReference type="InterPro" id="IPR004398">
    <property type="entry name" value="RNA_MeTrfase_RsmD"/>
</dbReference>
<accession>A0A2S5RFP9</accession>
<dbReference type="AlphaFoldDB" id="A0A2S5RFP9"/>
<dbReference type="InterPro" id="IPR029063">
    <property type="entry name" value="SAM-dependent_MTases_sf"/>
</dbReference>
<dbReference type="InterPro" id="IPR002052">
    <property type="entry name" value="DNA_methylase_N6_adenine_CS"/>
</dbReference>
<dbReference type="PIRSF" id="PIRSF004553">
    <property type="entry name" value="CHP00095"/>
    <property type="match status" value="1"/>
</dbReference>
<dbReference type="GO" id="GO:0003676">
    <property type="term" value="F:nucleic acid binding"/>
    <property type="evidence" value="ECO:0007669"/>
    <property type="project" value="InterPro"/>
</dbReference>
<keyword evidence="2 3" id="KW-0808">Transferase</keyword>
<sequence>MIVISGKYKGKKLKTLAGMNTRPTSARVKEDMFNMLANYFIFENKISLDLFGGSGALSIEGLSRGVKFAYINDHFTPALKVIKQNLRTVEPTSYQLMQLDFEKLLETFKFQQKKVDLIYFDPPFTHPEYYEKFFHQVLADEILNNWGIILTEAPMPLDLTKISSLKLLKYKDFKNKHLYIFRLERQEHA</sequence>
<dbReference type="Proteomes" id="UP000237865">
    <property type="component" value="Unassembled WGS sequence"/>
</dbReference>
<protein>
    <submittedName>
        <fullName evidence="3">16S rRNA (Guanine966-N2)-methyltransferase</fullName>
    </submittedName>
</protein>
<dbReference type="GO" id="GO:0008168">
    <property type="term" value="F:methyltransferase activity"/>
    <property type="evidence" value="ECO:0007669"/>
    <property type="project" value="UniProtKB-KW"/>
</dbReference>
<evidence type="ECO:0000256" key="2">
    <source>
        <dbReference type="ARBA" id="ARBA00022679"/>
    </source>
</evidence>
<evidence type="ECO:0000313" key="3">
    <source>
        <dbReference type="EMBL" id="PPE06159.1"/>
    </source>
</evidence>
<dbReference type="NCBIfam" id="TIGR00095">
    <property type="entry name" value="16S rRNA (guanine(966)-N(2))-methyltransferase RsmD"/>
    <property type="match status" value="1"/>
</dbReference>
<dbReference type="PANTHER" id="PTHR43542:SF1">
    <property type="entry name" value="METHYLTRANSFERASE"/>
    <property type="match status" value="1"/>
</dbReference>
<keyword evidence="4" id="KW-1185">Reference proteome</keyword>
<evidence type="ECO:0000313" key="4">
    <source>
        <dbReference type="Proteomes" id="UP000237865"/>
    </source>
</evidence>